<dbReference type="GO" id="GO:0005524">
    <property type="term" value="F:ATP binding"/>
    <property type="evidence" value="ECO:0007669"/>
    <property type="project" value="InterPro"/>
</dbReference>
<dbReference type="InterPro" id="IPR050122">
    <property type="entry name" value="RTK"/>
</dbReference>
<keyword evidence="3" id="KW-1185">Reference proteome</keyword>
<dbReference type="EMBL" id="JAIZAY010000001">
    <property type="protein sequence ID" value="KAJ8050811.1"/>
    <property type="molecule type" value="Genomic_DNA"/>
</dbReference>
<dbReference type="PROSITE" id="PS50011">
    <property type="entry name" value="PROTEIN_KINASE_DOM"/>
    <property type="match status" value="1"/>
</dbReference>
<dbReference type="GO" id="GO:0007169">
    <property type="term" value="P:cell surface receptor protein tyrosine kinase signaling pathway"/>
    <property type="evidence" value="ECO:0007669"/>
    <property type="project" value="TreeGrafter"/>
</dbReference>
<sequence length="140" mass="16223">MLRNYARRRESQSHPILTESIVLPVEDWKLQLTRFALDVGEGMMFLRQNNICHPGICSRKVLLSRYGTCKLYDFVPEESAQNTLIGFLEQKCPPLAWLPPEAIFLRRYSWQADVWAFAVVLWEIFSFGKAGLGIRSITMK</sequence>
<dbReference type="OrthoDB" id="4062651at2759"/>
<keyword evidence="2" id="KW-0808">Transferase</keyword>
<dbReference type="PANTHER" id="PTHR24416:SF611">
    <property type="entry name" value="TYROSINE-PROTEIN KINASE TRANSMEMBRANE RECEPTOR ROR"/>
    <property type="match status" value="1"/>
</dbReference>
<dbReference type="SUPFAM" id="SSF56112">
    <property type="entry name" value="Protein kinase-like (PK-like)"/>
    <property type="match status" value="1"/>
</dbReference>
<evidence type="ECO:0000313" key="2">
    <source>
        <dbReference type="EMBL" id="KAJ8050811.1"/>
    </source>
</evidence>
<proteinExistence type="predicted"/>
<evidence type="ECO:0000259" key="1">
    <source>
        <dbReference type="PROSITE" id="PS50011"/>
    </source>
</evidence>
<dbReference type="GO" id="GO:0004714">
    <property type="term" value="F:transmembrane receptor protein tyrosine kinase activity"/>
    <property type="evidence" value="ECO:0007669"/>
    <property type="project" value="TreeGrafter"/>
</dbReference>
<protein>
    <submittedName>
        <fullName evidence="2">Tyrosine-protein kinase Fer</fullName>
    </submittedName>
</protein>
<dbReference type="GO" id="GO:0043235">
    <property type="term" value="C:receptor complex"/>
    <property type="evidence" value="ECO:0007669"/>
    <property type="project" value="TreeGrafter"/>
</dbReference>
<dbReference type="InterPro" id="IPR001245">
    <property type="entry name" value="Ser-Thr/Tyr_kinase_cat_dom"/>
</dbReference>
<dbReference type="InterPro" id="IPR011009">
    <property type="entry name" value="Kinase-like_dom_sf"/>
</dbReference>
<accession>A0A9Q1CTH8</accession>
<gene>
    <name evidence="2" type="ORF">HOLleu_04151</name>
</gene>
<comment type="caution">
    <text evidence="2">The sequence shown here is derived from an EMBL/GenBank/DDBJ whole genome shotgun (WGS) entry which is preliminary data.</text>
</comment>
<dbReference type="GO" id="GO:0005886">
    <property type="term" value="C:plasma membrane"/>
    <property type="evidence" value="ECO:0007669"/>
    <property type="project" value="TreeGrafter"/>
</dbReference>
<dbReference type="AlphaFoldDB" id="A0A9Q1CTH8"/>
<feature type="domain" description="Protein kinase" evidence="1">
    <location>
        <begin position="1"/>
        <end position="140"/>
    </location>
</feature>
<name>A0A9Q1CTH8_HOLLE</name>
<dbReference type="Proteomes" id="UP001152320">
    <property type="component" value="Chromosome 1"/>
</dbReference>
<reference evidence="2" key="1">
    <citation type="submission" date="2021-10" db="EMBL/GenBank/DDBJ databases">
        <title>Tropical sea cucumber genome reveals ecological adaptation and Cuvierian tubules defense mechanism.</title>
        <authorList>
            <person name="Chen T."/>
        </authorList>
    </citation>
    <scope>NUCLEOTIDE SEQUENCE</scope>
    <source>
        <strain evidence="2">Nanhai2018</strain>
        <tissue evidence="2">Muscle</tissue>
    </source>
</reference>
<keyword evidence="2" id="KW-0418">Kinase</keyword>
<dbReference type="PANTHER" id="PTHR24416">
    <property type="entry name" value="TYROSINE-PROTEIN KINASE RECEPTOR"/>
    <property type="match status" value="1"/>
</dbReference>
<dbReference type="InterPro" id="IPR000719">
    <property type="entry name" value="Prot_kinase_dom"/>
</dbReference>
<dbReference type="Gene3D" id="1.10.510.10">
    <property type="entry name" value="Transferase(Phosphotransferase) domain 1"/>
    <property type="match status" value="1"/>
</dbReference>
<dbReference type="Pfam" id="PF07714">
    <property type="entry name" value="PK_Tyr_Ser-Thr"/>
    <property type="match status" value="1"/>
</dbReference>
<evidence type="ECO:0000313" key="3">
    <source>
        <dbReference type="Proteomes" id="UP001152320"/>
    </source>
</evidence>
<organism evidence="2 3">
    <name type="scientific">Holothuria leucospilota</name>
    <name type="common">Black long sea cucumber</name>
    <name type="synonym">Mertensiothuria leucospilota</name>
    <dbReference type="NCBI Taxonomy" id="206669"/>
    <lineage>
        <taxon>Eukaryota</taxon>
        <taxon>Metazoa</taxon>
        <taxon>Echinodermata</taxon>
        <taxon>Eleutherozoa</taxon>
        <taxon>Echinozoa</taxon>
        <taxon>Holothuroidea</taxon>
        <taxon>Aspidochirotacea</taxon>
        <taxon>Aspidochirotida</taxon>
        <taxon>Holothuriidae</taxon>
        <taxon>Holothuria</taxon>
    </lineage>
</organism>